<reference evidence="3" key="1">
    <citation type="journal article" date="2019" name="Int. J. Syst. Evol. Microbiol.">
        <title>The Global Catalogue of Microorganisms (GCM) 10K type strain sequencing project: providing services to taxonomists for standard genome sequencing and annotation.</title>
        <authorList>
            <consortium name="The Broad Institute Genomics Platform"/>
            <consortium name="The Broad Institute Genome Sequencing Center for Infectious Disease"/>
            <person name="Wu L."/>
            <person name="Ma J."/>
        </authorList>
    </citation>
    <scope>NUCLEOTIDE SEQUENCE [LARGE SCALE GENOMIC DNA]</scope>
    <source>
        <strain evidence="3">CECT 8570</strain>
    </source>
</reference>
<dbReference type="Proteomes" id="UP001595840">
    <property type="component" value="Unassembled WGS sequence"/>
</dbReference>
<gene>
    <name evidence="2" type="ORF">ACFOX3_12975</name>
</gene>
<evidence type="ECO:0000256" key="1">
    <source>
        <dbReference type="SAM" id="Phobius"/>
    </source>
</evidence>
<feature type="transmembrane region" description="Helical" evidence="1">
    <location>
        <begin position="90"/>
        <end position="115"/>
    </location>
</feature>
<name>A0ABV8V7I2_9GAMM</name>
<proteinExistence type="predicted"/>
<keyword evidence="3" id="KW-1185">Reference proteome</keyword>
<dbReference type="RefSeq" id="WP_290260879.1">
    <property type="nucleotide sequence ID" value="NZ_JAUFQG010000004.1"/>
</dbReference>
<evidence type="ECO:0000313" key="2">
    <source>
        <dbReference type="EMBL" id="MFC4363220.1"/>
    </source>
</evidence>
<comment type="caution">
    <text evidence="2">The sequence shown here is derived from an EMBL/GenBank/DDBJ whole genome shotgun (WGS) entry which is preliminary data.</text>
</comment>
<evidence type="ECO:0000313" key="3">
    <source>
        <dbReference type="Proteomes" id="UP001595840"/>
    </source>
</evidence>
<organism evidence="2 3">
    <name type="scientific">Simiduia curdlanivorans</name>
    <dbReference type="NCBI Taxonomy" id="1492769"/>
    <lineage>
        <taxon>Bacteria</taxon>
        <taxon>Pseudomonadati</taxon>
        <taxon>Pseudomonadota</taxon>
        <taxon>Gammaproteobacteria</taxon>
        <taxon>Cellvibrionales</taxon>
        <taxon>Cellvibrionaceae</taxon>
        <taxon>Simiduia</taxon>
    </lineage>
</organism>
<feature type="transmembrane region" description="Helical" evidence="1">
    <location>
        <begin position="65"/>
        <end position="84"/>
    </location>
</feature>
<keyword evidence="1" id="KW-1133">Transmembrane helix</keyword>
<keyword evidence="1" id="KW-0472">Membrane</keyword>
<accession>A0ABV8V7I2</accession>
<dbReference type="EMBL" id="JBHSCX010000020">
    <property type="protein sequence ID" value="MFC4363220.1"/>
    <property type="molecule type" value="Genomic_DNA"/>
</dbReference>
<protein>
    <submittedName>
        <fullName evidence="2">Uncharacterized protein</fullName>
    </submittedName>
</protein>
<keyword evidence="1" id="KW-0812">Transmembrane</keyword>
<sequence length="174" mass="18983">MQRLYYLTKTLQAAEHVTSDLLNHGLFKHQLHLIAKNDGELEQHHLPTASPLETTDILPAGEGGLVIGLVVGACACLGLYAYGLDIKTYWMAYVGLMVLCTSFFTWLGGFIGIGLRHYKLGMFKDELDAGSILVMVDTPTERRTAVESLMAHHPDAVAAGSGSTWNNPLHPAHL</sequence>